<sequence length="336" mass="36745">MGRHDSVLIEVGEGCFEEEVGDHLVDNHTKVVLMVIDAWRLSFLVEPDSPMAFLRSSITSGRGVAFATTVQTPTVTMPRIKALTSGMIPSFISLVTNFFATANTEDNWVASAASMGKKIVFFGDDTWLRLFPDVFTVSDGVISFFVNDFTEVDNNVTRHLDSKLNEGDWDVLILHYLGLDHIGHSLGGISPQLNRKLREMDNIAERIFKTVSARAPVLLVAMADHGMTSAGSHGGGSESESRVPMVFLHSGVEIKRGGNLHELPTAQQVDLASTMPFFLSTEIPSESVGLSLIPRLAEHWKLADSTIFSAAVQSAVHFSKFMEGTFVAVMPNHLAR</sequence>
<evidence type="ECO:0000256" key="7">
    <source>
        <dbReference type="ARBA" id="ARBA00022824"/>
    </source>
</evidence>
<comment type="pathway">
    <text evidence="2">Glycolipid biosynthesis; glycosylphosphatidylinositol-anchor biosynthesis.</text>
</comment>
<reference evidence="10 11" key="1">
    <citation type="submission" date="2013-12" db="EMBL/GenBank/DDBJ databases">
        <title>Draft genome of the parsitic nematode Ancylostoma duodenale.</title>
        <authorList>
            <person name="Mitreva M."/>
        </authorList>
    </citation>
    <scope>NUCLEOTIDE SEQUENCE [LARGE SCALE GENOMIC DNA]</scope>
    <source>
        <strain evidence="10 11">Zhejiang</strain>
    </source>
</reference>
<evidence type="ECO:0000313" key="10">
    <source>
        <dbReference type="EMBL" id="KIH66509.1"/>
    </source>
</evidence>
<dbReference type="AlphaFoldDB" id="A0A0C2H4P6"/>
<keyword evidence="4" id="KW-0337">GPI-anchor biosynthesis</keyword>
<dbReference type="Pfam" id="PF01663">
    <property type="entry name" value="Phosphodiest"/>
    <property type="match status" value="1"/>
</dbReference>
<comment type="similarity">
    <text evidence="3">Belongs to the PIGG/PIGN/PIGO family. PIGG subfamily.</text>
</comment>
<keyword evidence="8" id="KW-1133">Transmembrane helix</keyword>
<evidence type="ECO:0000256" key="3">
    <source>
        <dbReference type="ARBA" id="ARBA00005315"/>
    </source>
</evidence>
<dbReference type="PANTHER" id="PTHR23072">
    <property type="entry name" value="PHOSPHATIDYLINOSITOL GLYCAN-RELATED"/>
    <property type="match status" value="1"/>
</dbReference>
<keyword evidence="9" id="KW-0472">Membrane</keyword>
<dbReference type="GO" id="GO:0006506">
    <property type="term" value="P:GPI anchor biosynthetic process"/>
    <property type="evidence" value="ECO:0007669"/>
    <property type="project" value="UniProtKB-UniPathway"/>
</dbReference>
<dbReference type="OrthoDB" id="272139at2759"/>
<comment type="subcellular location">
    <subcellularLocation>
        <location evidence="1">Endoplasmic reticulum membrane</location>
        <topology evidence="1">Multi-pass membrane protein</topology>
    </subcellularLocation>
</comment>
<accession>A0A0C2H4P6</accession>
<name>A0A0C2H4P6_9BILA</name>
<dbReference type="Gene3D" id="3.40.720.10">
    <property type="entry name" value="Alkaline Phosphatase, subunit A"/>
    <property type="match status" value="1"/>
</dbReference>
<dbReference type="PANTHER" id="PTHR23072:SF0">
    <property type="entry name" value="GPI ETHANOLAMINE PHOSPHATE TRANSFERASE 2"/>
    <property type="match status" value="1"/>
</dbReference>
<proteinExistence type="inferred from homology"/>
<dbReference type="InterPro" id="IPR037674">
    <property type="entry name" value="PIG-G_N"/>
</dbReference>
<keyword evidence="5" id="KW-0808">Transferase</keyword>
<dbReference type="InterPro" id="IPR002591">
    <property type="entry name" value="Phosphodiest/P_Trfase"/>
</dbReference>
<evidence type="ECO:0000256" key="5">
    <source>
        <dbReference type="ARBA" id="ARBA00022679"/>
    </source>
</evidence>
<organism evidence="10 11">
    <name type="scientific">Ancylostoma duodenale</name>
    <dbReference type="NCBI Taxonomy" id="51022"/>
    <lineage>
        <taxon>Eukaryota</taxon>
        <taxon>Metazoa</taxon>
        <taxon>Ecdysozoa</taxon>
        <taxon>Nematoda</taxon>
        <taxon>Chromadorea</taxon>
        <taxon>Rhabditida</taxon>
        <taxon>Rhabditina</taxon>
        <taxon>Rhabditomorpha</taxon>
        <taxon>Strongyloidea</taxon>
        <taxon>Ancylostomatidae</taxon>
        <taxon>Ancylostomatinae</taxon>
        <taxon>Ancylostoma</taxon>
    </lineage>
</organism>
<dbReference type="UniPathway" id="UPA00196"/>
<keyword evidence="7" id="KW-0256">Endoplasmic reticulum</keyword>
<keyword evidence="6" id="KW-0812">Transmembrane</keyword>
<dbReference type="GO" id="GO:0005789">
    <property type="term" value="C:endoplasmic reticulum membrane"/>
    <property type="evidence" value="ECO:0007669"/>
    <property type="project" value="UniProtKB-SubCell"/>
</dbReference>
<keyword evidence="11" id="KW-1185">Reference proteome</keyword>
<gene>
    <name evidence="10" type="ORF">ANCDUO_03159</name>
</gene>
<dbReference type="Proteomes" id="UP000054047">
    <property type="component" value="Unassembled WGS sequence"/>
</dbReference>
<protein>
    <submittedName>
        <fullName evidence="10">Uncharacterized protein</fullName>
    </submittedName>
</protein>
<dbReference type="CDD" id="cd16024">
    <property type="entry name" value="GPI_EPT_2"/>
    <property type="match status" value="1"/>
</dbReference>
<dbReference type="InterPro" id="IPR039527">
    <property type="entry name" value="PIGG/GPI7"/>
</dbReference>
<dbReference type="GO" id="GO:0051267">
    <property type="term" value="F:CP2 mannose-ethanolamine phosphotransferase activity"/>
    <property type="evidence" value="ECO:0007669"/>
    <property type="project" value="TreeGrafter"/>
</dbReference>
<evidence type="ECO:0000256" key="8">
    <source>
        <dbReference type="ARBA" id="ARBA00022989"/>
    </source>
</evidence>
<evidence type="ECO:0000256" key="6">
    <source>
        <dbReference type="ARBA" id="ARBA00022692"/>
    </source>
</evidence>
<evidence type="ECO:0000313" key="11">
    <source>
        <dbReference type="Proteomes" id="UP000054047"/>
    </source>
</evidence>
<evidence type="ECO:0000256" key="1">
    <source>
        <dbReference type="ARBA" id="ARBA00004477"/>
    </source>
</evidence>
<evidence type="ECO:0000256" key="4">
    <source>
        <dbReference type="ARBA" id="ARBA00022502"/>
    </source>
</evidence>
<dbReference type="SUPFAM" id="SSF53649">
    <property type="entry name" value="Alkaline phosphatase-like"/>
    <property type="match status" value="1"/>
</dbReference>
<dbReference type="EMBL" id="KN727089">
    <property type="protein sequence ID" value="KIH66509.1"/>
    <property type="molecule type" value="Genomic_DNA"/>
</dbReference>
<evidence type="ECO:0000256" key="2">
    <source>
        <dbReference type="ARBA" id="ARBA00004687"/>
    </source>
</evidence>
<evidence type="ECO:0000256" key="9">
    <source>
        <dbReference type="ARBA" id="ARBA00023136"/>
    </source>
</evidence>
<dbReference type="InterPro" id="IPR017850">
    <property type="entry name" value="Alkaline_phosphatase_core_sf"/>
</dbReference>